<reference evidence="2 3" key="1">
    <citation type="submission" date="2014-02" db="EMBL/GenBank/DDBJ databases">
        <title>Transposable element dynamics among asymbiotic and ectomycorrhizal Amanita fungi.</title>
        <authorList>
            <consortium name="DOE Joint Genome Institute"/>
            <person name="Hess J."/>
            <person name="Skrede I."/>
            <person name="Wolfe B."/>
            <person name="LaButti K."/>
            <person name="Ohm R.A."/>
            <person name="Grigoriev I.V."/>
            <person name="Pringle A."/>
        </authorList>
    </citation>
    <scope>NUCLEOTIDE SEQUENCE [LARGE SCALE GENOMIC DNA]</scope>
    <source>
        <strain evidence="2 3">SKay4041</strain>
    </source>
</reference>
<accession>A0A2A9NFN3</accession>
<name>A0A2A9NFN3_9AGAR</name>
<proteinExistence type="predicted"/>
<sequence>PHAVHFPPSPSLTRIFAAYSASIYDRSPIIIAPNACALPERGCPGRTYYSEDTHSSPKPKSRRATNNARLIHPRAFSSLADVPSTMTTSALPPLIPDLSSESEESDGFASPIPD</sequence>
<organism evidence="2 3">
    <name type="scientific">Amanita thiersii Skay4041</name>
    <dbReference type="NCBI Taxonomy" id="703135"/>
    <lineage>
        <taxon>Eukaryota</taxon>
        <taxon>Fungi</taxon>
        <taxon>Dikarya</taxon>
        <taxon>Basidiomycota</taxon>
        <taxon>Agaricomycotina</taxon>
        <taxon>Agaricomycetes</taxon>
        <taxon>Agaricomycetidae</taxon>
        <taxon>Agaricales</taxon>
        <taxon>Pluteineae</taxon>
        <taxon>Amanitaceae</taxon>
        <taxon>Amanita</taxon>
    </lineage>
</organism>
<evidence type="ECO:0000313" key="2">
    <source>
        <dbReference type="EMBL" id="PFH47067.1"/>
    </source>
</evidence>
<protein>
    <submittedName>
        <fullName evidence="2">Uncharacterized protein</fullName>
    </submittedName>
</protein>
<gene>
    <name evidence="2" type="ORF">AMATHDRAFT_132824</name>
</gene>
<feature type="non-terminal residue" evidence="2">
    <location>
        <position position="1"/>
    </location>
</feature>
<feature type="region of interest" description="Disordered" evidence="1">
    <location>
        <begin position="44"/>
        <end position="68"/>
    </location>
</feature>
<keyword evidence="3" id="KW-1185">Reference proteome</keyword>
<dbReference type="Proteomes" id="UP000242287">
    <property type="component" value="Unassembled WGS sequence"/>
</dbReference>
<feature type="non-terminal residue" evidence="2">
    <location>
        <position position="114"/>
    </location>
</feature>
<evidence type="ECO:0000313" key="3">
    <source>
        <dbReference type="Proteomes" id="UP000242287"/>
    </source>
</evidence>
<evidence type="ECO:0000256" key="1">
    <source>
        <dbReference type="SAM" id="MobiDB-lite"/>
    </source>
</evidence>
<dbReference type="AlphaFoldDB" id="A0A2A9NFN3"/>
<feature type="region of interest" description="Disordered" evidence="1">
    <location>
        <begin position="83"/>
        <end position="114"/>
    </location>
</feature>
<dbReference type="EMBL" id="KZ302137">
    <property type="protein sequence ID" value="PFH47067.1"/>
    <property type="molecule type" value="Genomic_DNA"/>
</dbReference>